<dbReference type="RefSeq" id="WP_038223532.1">
    <property type="nucleotide sequence ID" value="NZ_CAWLWD010000154.1"/>
</dbReference>
<evidence type="ECO:0000313" key="2">
    <source>
        <dbReference type="Proteomes" id="UP000028487"/>
    </source>
</evidence>
<sequence length="101" mass="11512">MSDIYNHLVRNNFNAMSTEELKDLRVNSEGAFNSVMAAMSAMGELALQSMNNKNYSGEQAKEDICRLSEALIHLPRIAEALNDTEENAQFELYHREGFPKW</sequence>
<name>A0A077NSQ9_XENBV</name>
<reference evidence="1" key="1">
    <citation type="submission" date="2013-07" db="EMBL/GenBank/DDBJ databases">
        <title>Sub-species coevolution in mutualistic symbiosis.</title>
        <authorList>
            <person name="Murfin K."/>
            <person name="Klassen J."/>
            <person name="Lee M."/>
            <person name="Forst S."/>
            <person name="Stock P."/>
            <person name="Goodrich-Blair H."/>
        </authorList>
    </citation>
    <scope>NUCLEOTIDE SEQUENCE [LARGE SCALE GENOMIC DNA]</scope>
    <source>
        <strain evidence="1">Feltiae Moldova</strain>
    </source>
</reference>
<dbReference type="Proteomes" id="UP000028487">
    <property type="component" value="Unassembled WGS sequence"/>
</dbReference>
<dbReference type="AlphaFoldDB" id="A0A077NSQ9"/>
<organism evidence="1 2">
    <name type="scientific">Xenorhabdus bovienii str. feltiae Moldova</name>
    <dbReference type="NCBI Taxonomy" id="1398200"/>
    <lineage>
        <taxon>Bacteria</taxon>
        <taxon>Pseudomonadati</taxon>
        <taxon>Pseudomonadota</taxon>
        <taxon>Gammaproteobacteria</taxon>
        <taxon>Enterobacterales</taxon>
        <taxon>Morganellaceae</taxon>
        <taxon>Xenorhabdus</taxon>
    </lineage>
</organism>
<evidence type="ECO:0008006" key="3">
    <source>
        <dbReference type="Google" id="ProtNLM"/>
    </source>
</evidence>
<gene>
    <name evidence="1" type="ORF">XBFM1_1730024</name>
</gene>
<protein>
    <recommendedName>
        <fullName evidence="3">Phage protein</fullName>
    </recommendedName>
</protein>
<dbReference type="HOGENOM" id="CLU_179181_0_0_6"/>
<dbReference type="EMBL" id="CBSV010000083">
    <property type="protein sequence ID" value="CDH00636.1"/>
    <property type="molecule type" value="Genomic_DNA"/>
</dbReference>
<evidence type="ECO:0000313" key="1">
    <source>
        <dbReference type="EMBL" id="CDH00636.1"/>
    </source>
</evidence>
<proteinExistence type="predicted"/>
<accession>A0A077NSQ9</accession>
<comment type="caution">
    <text evidence="1">The sequence shown here is derived from an EMBL/GenBank/DDBJ whole genome shotgun (WGS) entry which is preliminary data.</text>
</comment>